<evidence type="ECO:0000256" key="4">
    <source>
        <dbReference type="ARBA" id="ARBA00022695"/>
    </source>
</evidence>
<accession>A0ABQ3ULI2</accession>
<dbReference type="InterPro" id="IPR050264">
    <property type="entry name" value="Bact_CCA-adding_enz_type3_sf"/>
</dbReference>
<proteinExistence type="inferred from homology"/>
<keyword evidence="6" id="KW-0547">Nucleotide-binding</keyword>
<keyword evidence="7" id="KW-0460">Magnesium</keyword>
<feature type="domain" description="Poly A polymerase head" evidence="9">
    <location>
        <begin position="19"/>
        <end position="146"/>
    </location>
</feature>
<dbReference type="InterPro" id="IPR006674">
    <property type="entry name" value="HD_domain"/>
</dbReference>
<keyword evidence="13" id="KW-1185">Reference proteome</keyword>
<dbReference type="PANTHER" id="PTHR46173:SF1">
    <property type="entry name" value="CCA TRNA NUCLEOTIDYLTRANSFERASE 1, MITOCHONDRIAL"/>
    <property type="match status" value="1"/>
</dbReference>
<dbReference type="InterPro" id="IPR002646">
    <property type="entry name" value="PolA_pol_head_dom"/>
</dbReference>
<comment type="caution">
    <text evidence="12">The sequence shown here is derived from an EMBL/GenBank/DDBJ whole genome shotgun (WGS) entry which is preliminary data.</text>
</comment>
<keyword evidence="3" id="KW-0819">tRNA processing</keyword>
<evidence type="ECO:0000256" key="1">
    <source>
        <dbReference type="ARBA" id="ARBA00001946"/>
    </source>
</evidence>
<dbReference type="Gene3D" id="1.10.246.80">
    <property type="match status" value="1"/>
</dbReference>
<feature type="domain" description="HD" evidence="10">
    <location>
        <begin position="256"/>
        <end position="366"/>
    </location>
</feature>
<evidence type="ECO:0000256" key="7">
    <source>
        <dbReference type="ARBA" id="ARBA00022842"/>
    </source>
</evidence>
<organism evidence="12 13">
    <name type="scientific">Ktedonobacter robiniae</name>
    <dbReference type="NCBI Taxonomy" id="2778365"/>
    <lineage>
        <taxon>Bacteria</taxon>
        <taxon>Bacillati</taxon>
        <taxon>Chloroflexota</taxon>
        <taxon>Ktedonobacteria</taxon>
        <taxon>Ktedonobacterales</taxon>
        <taxon>Ktedonobacteraceae</taxon>
        <taxon>Ktedonobacter</taxon>
    </lineage>
</organism>
<dbReference type="Gene3D" id="3.30.460.10">
    <property type="entry name" value="Beta Polymerase, domain 2"/>
    <property type="match status" value="1"/>
</dbReference>
<evidence type="ECO:0000256" key="2">
    <source>
        <dbReference type="ARBA" id="ARBA00022679"/>
    </source>
</evidence>
<evidence type="ECO:0000313" key="13">
    <source>
        <dbReference type="Proteomes" id="UP000654345"/>
    </source>
</evidence>
<dbReference type="Gene3D" id="1.10.3090.10">
    <property type="entry name" value="cca-adding enzyme, domain 2"/>
    <property type="match status" value="1"/>
</dbReference>
<sequence>MLDIIIRLAQDFRAQHKQLYMVGGTVRDVLLQRGESADADLATDALPEEIKRLVAPTRPSAVVLVGERFGTVRLIYESNNIIEITTFRSERYNPESRKPEVCFGTDLAEDLQRRDFTINALARDPLNGSIIDLFAGRQDLEEHIIRAVGNEPDKRFDEDPLRLLRAIRFAAQLDFEIESSTWQSIKRQANKLQKISRERIRDEMNKLLVSAHPAKGLDLLVEAGLMEYIMPEVMELRGVSQQPTPRAASSKDVYAHVLRVVERTQPKLKNRWCGLLHDIAKPRTKSVEDHKVHFFGHEDVGAHMARDILKRLHFDREFIDSVSRVVRLHMRANAYTIDWTDGAVRRLMLDADHDLPTLLDLSSADITSYRVDKVARATARVAELTERCQRLREEAERVPIKSPLDGNELMQLFERGPGPWLRPLKEYLLSLVIDGALASDDKERAVSLAKEFVEREKL</sequence>
<dbReference type="Pfam" id="PF01743">
    <property type="entry name" value="PolyA_pol"/>
    <property type="match status" value="1"/>
</dbReference>
<dbReference type="PANTHER" id="PTHR46173">
    <property type="entry name" value="CCA TRNA NUCLEOTIDYLTRANSFERASE 1, MITOCHONDRIAL"/>
    <property type="match status" value="1"/>
</dbReference>
<comment type="similarity">
    <text evidence="8">Belongs to the tRNA nucleotidyltransferase/poly(A) polymerase family.</text>
</comment>
<name>A0ABQ3ULI2_9CHLR</name>
<keyword evidence="5" id="KW-0479">Metal-binding</keyword>
<dbReference type="InterPro" id="IPR006675">
    <property type="entry name" value="HDIG_dom"/>
</dbReference>
<dbReference type="Proteomes" id="UP000654345">
    <property type="component" value="Unassembled WGS sequence"/>
</dbReference>
<gene>
    <name evidence="12" type="primary">pcnA</name>
    <name evidence="12" type="ORF">KSB_20540</name>
</gene>
<evidence type="ECO:0000256" key="5">
    <source>
        <dbReference type="ARBA" id="ARBA00022723"/>
    </source>
</evidence>
<dbReference type="InterPro" id="IPR043519">
    <property type="entry name" value="NT_sf"/>
</dbReference>
<dbReference type="CDD" id="cd00077">
    <property type="entry name" value="HDc"/>
    <property type="match status" value="1"/>
</dbReference>
<dbReference type="NCBIfam" id="TIGR00277">
    <property type="entry name" value="HDIG"/>
    <property type="match status" value="1"/>
</dbReference>
<comment type="cofactor">
    <cofactor evidence="1">
        <name>Mg(2+)</name>
        <dbReference type="ChEBI" id="CHEBI:18420"/>
    </cofactor>
</comment>
<feature type="domain" description="tRNA nucleotidyltransferase/poly(A) polymerase RNA and SrmB- binding" evidence="11">
    <location>
        <begin position="174"/>
        <end position="233"/>
    </location>
</feature>
<evidence type="ECO:0000259" key="10">
    <source>
        <dbReference type="Pfam" id="PF01966"/>
    </source>
</evidence>
<dbReference type="SUPFAM" id="SSF81891">
    <property type="entry name" value="Poly A polymerase C-terminal region-like"/>
    <property type="match status" value="1"/>
</dbReference>
<evidence type="ECO:0000313" key="12">
    <source>
        <dbReference type="EMBL" id="GHO53579.1"/>
    </source>
</evidence>
<evidence type="ECO:0000256" key="3">
    <source>
        <dbReference type="ARBA" id="ARBA00022694"/>
    </source>
</evidence>
<keyword evidence="4" id="KW-0548">Nucleotidyltransferase</keyword>
<evidence type="ECO:0000256" key="8">
    <source>
        <dbReference type="RuleBase" id="RU003953"/>
    </source>
</evidence>
<keyword evidence="8" id="KW-0694">RNA-binding</keyword>
<evidence type="ECO:0000259" key="11">
    <source>
        <dbReference type="Pfam" id="PF12627"/>
    </source>
</evidence>
<dbReference type="CDD" id="cd05398">
    <property type="entry name" value="NT_ClassII-CCAase"/>
    <property type="match status" value="1"/>
</dbReference>
<evidence type="ECO:0000259" key="9">
    <source>
        <dbReference type="Pfam" id="PF01743"/>
    </source>
</evidence>
<evidence type="ECO:0000256" key="6">
    <source>
        <dbReference type="ARBA" id="ARBA00022741"/>
    </source>
</evidence>
<dbReference type="SUPFAM" id="SSF81301">
    <property type="entry name" value="Nucleotidyltransferase"/>
    <property type="match status" value="1"/>
</dbReference>
<protein>
    <submittedName>
        <fullName evidence="12">CCA tRNA nucleotidyltransferase</fullName>
    </submittedName>
</protein>
<keyword evidence="2 8" id="KW-0808">Transferase</keyword>
<dbReference type="Pfam" id="PF12627">
    <property type="entry name" value="PolyA_pol_RNAbd"/>
    <property type="match status" value="1"/>
</dbReference>
<dbReference type="EMBL" id="BNJG01000001">
    <property type="protein sequence ID" value="GHO53579.1"/>
    <property type="molecule type" value="Genomic_DNA"/>
</dbReference>
<dbReference type="InterPro" id="IPR032828">
    <property type="entry name" value="PolyA_RNA-bd"/>
</dbReference>
<reference evidence="12 13" key="1">
    <citation type="journal article" date="2021" name="Int. J. Syst. Evol. Microbiol.">
        <title>Reticulibacter mediterranei gen. nov., sp. nov., within the new family Reticulibacteraceae fam. nov., and Ktedonospora formicarum gen. nov., sp. nov., Ktedonobacter robiniae sp. nov., Dictyobacter formicarum sp. nov. and Dictyobacter arantiisoli sp. nov., belonging to the class Ktedonobacteria.</title>
        <authorList>
            <person name="Yabe S."/>
            <person name="Zheng Y."/>
            <person name="Wang C.M."/>
            <person name="Sakai Y."/>
            <person name="Abe K."/>
            <person name="Yokota A."/>
            <person name="Donadio S."/>
            <person name="Cavaletti L."/>
            <person name="Monciardini P."/>
        </authorList>
    </citation>
    <scope>NUCLEOTIDE SEQUENCE [LARGE SCALE GENOMIC DNA]</scope>
    <source>
        <strain evidence="12 13">SOSP1-30</strain>
    </source>
</reference>
<dbReference type="Pfam" id="PF01966">
    <property type="entry name" value="HD"/>
    <property type="match status" value="1"/>
</dbReference>
<dbReference type="RefSeq" id="WP_007908735.1">
    <property type="nucleotide sequence ID" value="NZ_BNJG01000001.1"/>
</dbReference>
<dbReference type="InterPro" id="IPR003607">
    <property type="entry name" value="HD/PDEase_dom"/>
</dbReference>